<keyword evidence="3" id="KW-1185">Reference proteome</keyword>
<feature type="transmembrane region" description="Helical" evidence="1">
    <location>
        <begin position="212"/>
        <end position="233"/>
    </location>
</feature>
<accession>A0A1B1Y5R9</accession>
<organism evidence="2 3">
    <name type="scientific">Wenyingzhuangia fucanilytica</name>
    <dbReference type="NCBI Taxonomy" id="1790137"/>
    <lineage>
        <taxon>Bacteria</taxon>
        <taxon>Pseudomonadati</taxon>
        <taxon>Bacteroidota</taxon>
        <taxon>Flavobacteriia</taxon>
        <taxon>Flavobacteriales</taxon>
        <taxon>Flavobacteriaceae</taxon>
        <taxon>Wenyingzhuangia</taxon>
    </lineage>
</organism>
<dbReference type="EMBL" id="CP014224">
    <property type="protein sequence ID" value="ANW96089.1"/>
    <property type="molecule type" value="Genomic_DNA"/>
</dbReference>
<keyword evidence="1" id="KW-0812">Transmembrane</keyword>
<protein>
    <recommendedName>
        <fullName evidence="4">RiboL-PSP-HEPN domain-containing protein</fullName>
    </recommendedName>
</protein>
<dbReference type="Proteomes" id="UP000092967">
    <property type="component" value="Chromosome"/>
</dbReference>
<evidence type="ECO:0000313" key="2">
    <source>
        <dbReference type="EMBL" id="ANW96089.1"/>
    </source>
</evidence>
<proteinExistence type="predicted"/>
<keyword evidence="1" id="KW-0472">Membrane</keyword>
<dbReference type="STRING" id="1790137.AXE80_07265"/>
<dbReference type="AlphaFoldDB" id="A0A1B1Y5R9"/>
<evidence type="ECO:0000256" key="1">
    <source>
        <dbReference type="SAM" id="Phobius"/>
    </source>
</evidence>
<evidence type="ECO:0008006" key="4">
    <source>
        <dbReference type="Google" id="ProtNLM"/>
    </source>
</evidence>
<name>A0A1B1Y5R9_9FLAO</name>
<dbReference type="KEGG" id="wfu:AXE80_07265"/>
<dbReference type="OrthoDB" id="7055424at2"/>
<keyword evidence="1" id="KW-1133">Transmembrane helix</keyword>
<gene>
    <name evidence="2" type="ORF">AXE80_07265</name>
</gene>
<evidence type="ECO:0000313" key="3">
    <source>
        <dbReference type="Proteomes" id="UP000092967"/>
    </source>
</evidence>
<reference evidence="2 3" key="1">
    <citation type="submission" date="2016-02" db="EMBL/GenBank/DDBJ databases">
        <authorList>
            <person name="Wen L."/>
            <person name="He K."/>
            <person name="Yang H."/>
        </authorList>
    </citation>
    <scope>NUCLEOTIDE SEQUENCE [LARGE SCALE GENOMIC DNA]</scope>
    <source>
        <strain evidence="2 3">CZ1127</strain>
    </source>
</reference>
<dbReference type="RefSeq" id="WP_068825854.1">
    <property type="nucleotide sequence ID" value="NZ_CP014224.1"/>
</dbReference>
<sequence>MNKHQEFIFSPITSILQEVVLANSGVSFAIETYPLSEYIMQSVFLKMTGFQEQKLKCLTWEMATSDFEYRRTLLGNEDNLGECSSYNSKNKIYQRLISILEKEIQNFKVNENIDASMILNNSVEEIKNIFKGSTLLIWDQNNYNYFSKNIKQIIKHNHFANTKRNLFESSLQELYKSLYSFRNQCAHNTLSYQENLPTLNTLSNSKYLNYNYFIWFTQLIIIDKIFISLYSHFIKQTKCIEY</sequence>